<dbReference type="EMBL" id="FOLG01000025">
    <property type="protein sequence ID" value="SFD26957.1"/>
    <property type="molecule type" value="Genomic_DNA"/>
</dbReference>
<gene>
    <name evidence="3" type="ORF">SAMN04488094_12510</name>
</gene>
<feature type="domain" description="Na(+)-translocating NADH-quinone reductase subunit A C-terminal" evidence="1">
    <location>
        <begin position="266"/>
        <end position="313"/>
    </location>
</feature>
<dbReference type="PANTHER" id="PTHR37839">
    <property type="entry name" value="NA(+)-TRANSLOCATING NADH-QUINONE REDUCTASE SUBUNIT A"/>
    <property type="match status" value="1"/>
</dbReference>
<name>A0A1I1QY92_9RHOB</name>
<dbReference type="RefSeq" id="WP_245758957.1">
    <property type="nucleotide sequence ID" value="NZ_FOLG01000025.1"/>
</dbReference>
<dbReference type="InterPro" id="IPR022615">
    <property type="entry name" value="NqrA_C_domain"/>
</dbReference>
<dbReference type="InterPro" id="IPR056148">
    <property type="entry name" value="NQRA_2nd"/>
</dbReference>
<evidence type="ECO:0000313" key="4">
    <source>
        <dbReference type="Proteomes" id="UP000198728"/>
    </source>
</evidence>
<dbReference type="InterPro" id="IPR008703">
    <property type="entry name" value="NqrA"/>
</dbReference>
<keyword evidence="4" id="KW-1185">Reference proteome</keyword>
<dbReference type="GO" id="GO:0006814">
    <property type="term" value="P:sodium ion transport"/>
    <property type="evidence" value="ECO:0007669"/>
    <property type="project" value="InterPro"/>
</dbReference>
<proteinExistence type="predicted"/>
<evidence type="ECO:0000259" key="1">
    <source>
        <dbReference type="Pfam" id="PF11973"/>
    </source>
</evidence>
<dbReference type="AlphaFoldDB" id="A0A1I1QY92"/>
<evidence type="ECO:0000313" key="3">
    <source>
        <dbReference type="EMBL" id="SFD26957.1"/>
    </source>
</evidence>
<organism evidence="3 4">
    <name type="scientific">Tropicimonas isoalkanivorans</name>
    <dbReference type="NCBI Taxonomy" id="441112"/>
    <lineage>
        <taxon>Bacteria</taxon>
        <taxon>Pseudomonadati</taxon>
        <taxon>Pseudomonadota</taxon>
        <taxon>Alphaproteobacteria</taxon>
        <taxon>Rhodobacterales</taxon>
        <taxon>Roseobacteraceae</taxon>
        <taxon>Tropicimonas</taxon>
    </lineage>
</organism>
<accession>A0A1I1QY92</accession>
<sequence length="425" mass="45734">MLTQVFSGGLTVPVPTAAPERNGVDVMITEEAAITALPEDDFRVEPLVDQGDSVEQGAPVLRSRRHHVLLVTAPMPGRVASIELGPGHRLSSIRFFLEPEAGRREVDTHLANRGDDPGALRDLLLGTGLWRFFRARPFGQVPLPTEHPSAIFVMAVDTRPRAPSPREAISGRAEAFERGLHALLRMTEGPVFLCQDGGRPVLEGVVPDRLRPVSVAATHPWGLAGLQIHRLCPAEVGTPVWDIHAEDVAAIGSLLETGRVPETRLVSIAGPALRQAREVRCQPGADLRELCHGIVAPGPHTIVSGSALDGREAHWLRHRDRQVTVLGGKPKRRAPHWFLSALETASRPKPLIPTAALDQALGGDLPAAPFLRALTSGDTETFRRLGGLSFVEEDLALADYITGAAPSLRACLSALLHRIAVEEAA</sequence>
<dbReference type="GO" id="GO:0016655">
    <property type="term" value="F:oxidoreductase activity, acting on NAD(P)H, quinone or similar compound as acceptor"/>
    <property type="evidence" value="ECO:0007669"/>
    <property type="project" value="InterPro"/>
</dbReference>
<dbReference type="Proteomes" id="UP000198728">
    <property type="component" value="Unassembled WGS sequence"/>
</dbReference>
<dbReference type="Pfam" id="PF11973">
    <property type="entry name" value="NQRA_SLBB"/>
    <property type="match status" value="1"/>
</dbReference>
<dbReference type="STRING" id="441112.SAMN04488094_12510"/>
<keyword evidence="3" id="KW-0830">Ubiquinone</keyword>
<feature type="domain" description="NqrA second alpha/beta" evidence="2">
    <location>
        <begin position="119"/>
        <end position="260"/>
    </location>
</feature>
<dbReference type="PANTHER" id="PTHR37839:SF1">
    <property type="entry name" value="NA(+)-TRANSLOCATING NADH-QUINONE REDUCTASE SUBUNIT A"/>
    <property type="match status" value="1"/>
</dbReference>
<protein>
    <submittedName>
        <fullName evidence="3">Na+-transporting NADH:ubiquinone oxidoreductase subunit A</fullName>
    </submittedName>
</protein>
<dbReference type="Pfam" id="PF24836">
    <property type="entry name" value="NQRA_2nd"/>
    <property type="match status" value="1"/>
</dbReference>
<reference evidence="3 4" key="1">
    <citation type="submission" date="2016-10" db="EMBL/GenBank/DDBJ databases">
        <authorList>
            <person name="de Groot N.N."/>
        </authorList>
    </citation>
    <scope>NUCLEOTIDE SEQUENCE [LARGE SCALE GENOMIC DNA]</scope>
    <source>
        <strain evidence="3 4">DSM 19548</strain>
    </source>
</reference>
<evidence type="ECO:0000259" key="2">
    <source>
        <dbReference type="Pfam" id="PF24836"/>
    </source>
</evidence>